<sequence>MARLLRFIEDNPEAAEAMVETRNKPIDLDQWKILLDEAVKLWPEGDEEFVLALHEGFLAGLTVKGLKEWIEAYRRGPASSLPIPD</sequence>
<name>A0A4R5TYH6_9GAMM</name>
<reference evidence="1 2" key="1">
    <citation type="submission" date="2019-03" db="EMBL/GenBank/DDBJ databases">
        <title>Luteimonas zhaokaii sp.nov., isolated from the rectal contents of Plateau pika in Yushu, Qinghai Province, China.</title>
        <authorList>
            <person name="Zhang G."/>
        </authorList>
    </citation>
    <scope>NUCLEOTIDE SEQUENCE [LARGE SCALE GENOMIC DNA]</scope>
    <source>
        <strain evidence="1 2">B9</strain>
    </source>
</reference>
<comment type="caution">
    <text evidence="1">The sequence shown here is derived from an EMBL/GenBank/DDBJ whole genome shotgun (WGS) entry which is preliminary data.</text>
</comment>
<proteinExistence type="predicted"/>
<dbReference type="EMBL" id="SMTF01000003">
    <property type="protein sequence ID" value="TDK26211.1"/>
    <property type="molecule type" value="Genomic_DNA"/>
</dbReference>
<gene>
    <name evidence="1" type="ORF">E2F46_06330</name>
</gene>
<dbReference type="RefSeq" id="WP_133321244.1">
    <property type="nucleotide sequence ID" value="NZ_SMTF01000003.1"/>
</dbReference>
<protein>
    <submittedName>
        <fullName evidence="1">Uncharacterized protein</fullName>
    </submittedName>
</protein>
<evidence type="ECO:0000313" key="2">
    <source>
        <dbReference type="Proteomes" id="UP000294796"/>
    </source>
</evidence>
<evidence type="ECO:0000313" key="1">
    <source>
        <dbReference type="EMBL" id="TDK26211.1"/>
    </source>
</evidence>
<organism evidence="1 2">
    <name type="scientific">Luteimonas aestuarii</name>
    <dbReference type="NCBI Taxonomy" id="453837"/>
    <lineage>
        <taxon>Bacteria</taxon>
        <taxon>Pseudomonadati</taxon>
        <taxon>Pseudomonadota</taxon>
        <taxon>Gammaproteobacteria</taxon>
        <taxon>Lysobacterales</taxon>
        <taxon>Lysobacteraceae</taxon>
        <taxon>Luteimonas</taxon>
    </lineage>
</organism>
<dbReference type="Proteomes" id="UP000294796">
    <property type="component" value="Unassembled WGS sequence"/>
</dbReference>
<dbReference type="AlphaFoldDB" id="A0A4R5TYH6"/>
<keyword evidence="2" id="KW-1185">Reference proteome</keyword>
<accession>A0A4R5TYH6</accession>